<evidence type="ECO:0000313" key="2">
    <source>
        <dbReference type="EMBL" id="CAE7536389.1"/>
    </source>
</evidence>
<protein>
    <recommendedName>
        <fullName evidence="4">Apple domain-containing protein</fullName>
    </recommendedName>
</protein>
<keyword evidence="3" id="KW-1185">Reference proteome</keyword>
<dbReference type="EMBL" id="CAJNIZ010032280">
    <property type="protein sequence ID" value="CAE7536389.1"/>
    <property type="molecule type" value="Genomic_DNA"/>
</dbReference>
<evidence type="ECO:0000256" key="1">
    <source>
        <dbReference type="SAM" id="SignalP"/>
    </source>
</evidence>
<feature type="signal peptide" evidence="1">
    <location>
        <begin position="1"/>
        <end position="22"/>
    </location>
</feature>
<evidence type="ECO:0008006" key="4">
    <source>
        <dbReference type="Google" id="ProtNLM"/>
    </source>
</evidence>
<keyword evidence="1" id="KW-0732">Signal</keyword>
<proteinExistence type="predicted"/>
<dbReference type="Proteomes" id="UP000649617">
    <property type="component" value="Unassembled WGS sequence"/>
</dbReference>
<sequence>MTWAACLNVTGILIMLLVGVQGQTLPPNETCIVRSASTPRGRDLALLQMNRSMGRQAQGGTGWSGNDIRNKLNGVDDLRKMFREVGKFSAADTYEVSNNRPSLNLDVVDGWQFLSGLAGPFHPALGVGAVLMNSFRSVVNGNGGDAVYNRVMAAVKTYVKREVYFSDLTDARFKIDEEVQRLLDNFDSDAWMKDVHEVHDVTNGLRTAWYKITNGCHEGWHHQPSDCYAFLRGCQVFEAIHLVSLRHNLLVHLADLPGQPHRSLLDESTNKMHHKLSILHDAMFECMSSKMPDFGDWSAAEKIYQTATEEMLQLSPISQREHDHSMDHMKPKLHDVVGCLDGNGMCGCDGCFLQGMWKKNTGRTDLGVKYIEWLAVKTAESGYAREVEGEGWQGNLKCPAGTYITHLKRDGSGKHFKSATCARLKIPNAKNVQEVWEHIPKGCVNGRNISPLHPSKSIEECKALCRSNPKCLAFEYGVNYNGGGKYKARDCQLQDAFDPANCDGGYWNLDLYVKETSDYTMNHGSRCYIYGSSSIRSKWFGCPRNMFMKEFLFYDTPLHFVCCEFPSQIDWLD</sequence>
<organism evidence="2 3">
    <name type="scientific">Symbiodinium pilosum</name>
    <name type="common">Dinoflagellate</name>
    <dbReference type="NCBI Taxonomy" id="2952"/>
    <lineage>
        <taxon>Eukaryota</taxon>
        <taxon>Sar</taxon>
        <taxon>Alveolata</taxon>
        <taxon>Dinophyceae</taxon>
        <taxon>Suessiales</taxon>
        <taxon>Symbiodiniaceae</taxon>
        <taxon>Symbiodinium</taxon>
    </lineage>
</organism>
<feature type="chain" id="PRO_5032559689" description="Apple domain-containing protein" evidence="1">
    <location>
        <begin position="23"/>
        <end position="573"/>
    </location>
</feature>
<name>A0A812THX1_SYMPI</name>
<reference evidence="2" key="1">
    <citation type="submission" date="2021-02" db="EMBL/GenBank/DDBJ databases">
        <authorList>
            <person name="Dougan E. K."/>
            <person name="Rhodes N."/>
            <person name="Thang M."/>
            <person name="Chan C."/>
        </authorList>
    </citation>
    <scope>NUCLEOTIDE SEQUENCE</scope>
</reference>
<accession>A0A812THX1</accession>
<evidence type="ECO:0000313" key="3">
    <source>
        <dbReference type="Proteomes" id="UP000649617"/>
    </source>
</evidence>
<dbReference type="AlphaFoldDB" id="A0A812THX1"/>
<comment type="caution">
    <text evidence="2">The sequence shown here is derived from an EMBL/GenBank/DDBJ whole genome shotgun (WGS) entry which is preliminary data.</text>
</comment>
<gene>
    <name evidence="2" type="ORF">SPIL2461_LOCUS14180</name>
</gene>